<organism evidence="9 10">
    <name type="scientific">Eubacterium ramulus</name>
    <dbReference type="NCBI Taxonomy" id="39490"/>
    <lineage>
        <taxon>Bacteria</taxon>
        <taxon>Bacillati</taxon>
        <taxon>Bacillota</taxon>
        <taxon>Clostridia</taxon>
        <taxon>Eubacteriales</taxon>
        <taxon>Eubacteriaceae</taxon>
        <taxon>Eubacterium</taxon>
    </lineage>
</organism>
<dbReference type="Proteomes" id="UP000245288">
    <property type="component" value="Unassembled WGS sequence"/>
</dbReference>
<dbReference type="PROSITE" id="PS00041">
    <property type="entry name" value="HTH_ARAC_FAMILY_1"/>
    <property type="match status" value="1"/>
</dbReference>
<dbReference type="Gene3D" id="1.10.10.60">
    <property type="entry name" value="Homeodomain-like"/>
    <property type="match status" value="2"/>
</dbReference>
<dbReference type="SMART" id="SM00342">
    <property type="entry name" value="HTH_ARAC"/>
    <property type="match status" value="1"/>
</dbReference>
<dbReference type="GO" id="GO:0043565">
    <property type="term" value="F:sequence-specific DNA binding"/>
    <property type="evidence" value="ECO:0007669"/>
    <property type="project" value="InterPro"/>
</dbReference>
<dbReference type="InterPro" id="IPR018060">
    <property type="entry name" value="HTH_AraC"/>
</dbReference>
<feature type="domain" description="Response regulatory" evidence="8">
    <location>
        <begin position="3"/>
        <end position="120"/>
    </location>
</feature>
<dbReference type="EMBL" id="JRFU01000068">
    <property type="protein sequence ID" value="PWE86972.1"/>
    <property type="molecule type" value="Genomic_DNA"/>
</dbReference>
<evidence type="ECO:0000259" key="8">
    <source>
        <dbReference type="PROSITE" id="PS50110"/>
    </source>
</evidence>
<dbReference type="SMART" id="SM00448">
    <property type="entry name" value="REC"/>
    <property type="match status" value="1"/>
</dbReference>
<keyword evidence="6" id="KW-0597">Phosphoprotein</keyword>
<dbReference type="PANTHER" id="PTHR43280:SF28">
    <property type="entry name" value="HTH-TYPE TRANSCRIPTIONAL ACTIVATOR RHAS"/>
    <property type="match status" value="1"/>
</dbReference>
<dbReference type="GO" id="GO:0003700">
    <property type="term" value="F:DNA-binding transcription factor activity"/>
    <property type="evidence" value="ECO:0007669"/>
    <property type="project" value="InterPro"/>
</dbReference>
<evidence type="ECO:0000256" key="2">
    <source>
        <dbReference type="ARBA" id="ARBA00023015"/>
    </source>
</evidence>
<keyword evidence="4" id="KW-0804">Transcription</keyword>
<dbReference type="PROSITE" id="PS01124">
    <property type="entry name" value="HTH_ARAC_FAMILY_2"/>
    <property type="match status" value="1"/>
</dbReference>
<feature type="modified residue" description="4-aspartylphosphate" evidence="6">
    <location>
        <position position="55"/>
    </location>
</feature>
<dbReference type="CDD" id="cd17536">
    <property type="entry name" value="REC_YesN-like"/>
    <property type="match status" value="1"/>
</dbReference>
<dbReference type="RefSeq" id="WP_109215366.1">
    <property type="nucleotide sequence ID" value="NZ_CABMEW010000008.1"/>
</dbReference>
<dbReference type="SUPFAM" id="SSF46689">
    <property type="entry name" value="Homeodomain-like"/>
    <property type="match status" value="2"/>
</dbReference>
<evidence type="ECO:0000256" key="3">
    <source>
        <dbReference type="ARBA" id="ARBA00023125"/>
    </source>
</evidence>
<dbReference type="Pfam" id="PF00072">
    <property type="entry name" value="Response_reg"/>
    <property type="match status" value="1"/>
</dbReference>
<dbReference type="InterPro" id="IPR018062">
    <property type="entry name" value="HTH_AraC-typ_CS"/>
</dbReference>
<dbReference type="InterPro" id="IPR011006">
    <property type="entry name" value="CheY-like_superfamily"/>
</dbReference>
<name>A0A2V1JPZ1_EUBRA</name>
<proteinExistence type="predicted"/>
<dbReference type="AlphaFoldDB" id="A0A2V1JPZ1"/>
<dbReference type="InterPro" id="IPR009057">
    <property type="entry name" value="Homeodomain-like_sf"/>
</dbReference>
<evidence type="ECO:0000313" key="9">
    <source>
        <dbReference type="EMBL" id="PWE86972.1"/>
    </source>
</evidence>
<reference evidence="9 10" key="1">
    <citation type="submission" date="2014-09" db="EMBL/GenBank/DDBJ databases">
        <title>Butyrate-producing bacteria isolated from human gut.</title>
        <authorList>
            <person name="Zhang Q."/>
            <person name="Zhao L."/>
        </authorList>
    </citation>
    <scope>NUCLEOTIDE SEQUENCE [LARGE SCALE GENOMIC DNA]</scope>
    <source>
        <strain evidence="9 10">21</strain>
    </source>
</reference>
<dbReference type="Gene3D" id="3.40.50.2300">
    <property type="match status" value="1"/>
</dbReference>
<comment type="caution">
    <text evidence="9">The sequence shown here is derived from an EMBL/GenBank/DDBJ whole genome shotgun (WGS) entry which is preliminary data.</text>
</comment>
<evidence type="ECO:0000313" key="10">
    <source>
        <dbReference type="Proteomes" id="UP000245288"/>
    </source>
</evidence>
<sequence>MYTMVLLDDEKIVLQGIQKVCEKEDCGFLVKGAFVDPLKALDALPELRPHLIITDVRMPQMDGLEFAKRAKEILPESEIVILSGYRDFTYAQTAMKIGVSDYLLKPIKKADFSDMLHRMYARIEAKSGQAAYYQVLDGYARGLVGKEEVENVVSSSAMKDVGQRPGMVNPEGDQSATKIVRDALNYIKKHYNENISLTDVAEHVNVNKSYLCDVFKKEQNVTIINYMTNLRIEKAKELLVHTDMKMYEISVEVGYNDYTYFSQIFKRNTGSTLSEFRKKYARK</sequence>
<dbReference type="SUPFAM" id="SSF52172">
    <property type="entry name" value="CheY-like"/>
    <property type="match status" value="1"/>
</dbReference>
<dbReference type="Pfam" id="PF12833">
    <property type="entry name" value="HTH_18"/>
    <property type="match status" value="1"/>
</dbReference>
<protein>
    <recommendedName>
        <fullName evidence="1">Stage 0 sporulation protein A homolog</fullName>
    </recommendedName>
</protein>
<dbReference type="GO" id="GO:0000160">
    <property type="term" value="P:phosphorelay signal transduction system"/>
    <property type="evidence" value="ECO:0007669"/>
    <property type="project" value="InterPro"/>
</dbReference>
<evidence type="ECO:0000256" key="1">
    <source>
        <dbReference type="ARBA" id="ARBA00018672"/>
    </source>
</evidence>
<comment type="function">
    <text evidence="5">May play the central regulatory role in sporulation. It may be an element of the effector pathway responsible for the activation of sporulation genes in response to nutritional stress. Spo0A may act in concert with spo0H (a sigma factor) to control the expression of some genes that are critical to the sporulation process.</text>
</comment>
<dbReference type="PANTHER" id="PTHR43280">
    <property type="entry name" value="ARAC-FAMILY TRANSCRIPTIONAL REGULATOR"/>
    <property type="match status" value="1"/>
</dbReference>
<accession>A0A2V1JPZ1</accession>
<gene>
    <name evidence="9" type="ORF">LG34_06770</name>
</gene>
<dbReference type="OrthoDB" id="1769137at2"/>
<feature type="domain" description="HTH araC/xylS-type" evidence="7">
    <location>
        <begin position="181"/>
        <end position="279"/>
    </location>
</feature>
<evidence type="ECO:0000256" key="6">
    <source>
        <dbReference type="PROSITE-ProRule" id="PRU00169"/>
    </source>
</evidence>
<keyword evidence="3" id="KW-0238">DNA-binding</keyword>
<dbReference type="PROSITE" id="PS50110">
    <property type="entry name" value="RESPONSE_REGULATORY"/>
    <property type="match status" value="1"/>
</dbReference>
<evidence type="ECO:0000256" key="4">
    <source>
        <dbReference type="ARBA" id="ARBA00023163"/>
    </source>
</evidence>
<keyword evidence="2" id="KW-0805">Transcription regulation</keyword>
<evidence type="ECO:0000259" key="7">
    <source>
        <dbReference type="PROSITE" id="PS01124"/>
    </source>
</evidence>
<evidence type="ECO:0000256" key="5">
    <source>
        <dbReference type="ARBA" id="ARBA00024867"/>
    </source>
</evidence>
<keyword evidence="10" id="KW-1185">Reference proteome</keyword>
<dbReference type="InterPro" id="IPR001789">
    <property type="entry name" value="Sig_transdc_resp-reg_receiver"/>
</dbReference>